<keyword evidence="2" id="KW-1185">Reference proteome</keyword>
<dbReference type="PANTHER" id="PTHR33257:SF4">
    <property type="entry name" value="EXPRESSED PROTEIN"/>
    <property type="match status" value="1"/>
</dbReference>
<reference evidence="2" key="1">
    <citation type="journal article" date="2015" name="Nat. Genet.">
        <title>The pineapple genome and the evolution of CAM photosynthesis.</title>
        <authorList>
            <person name="Ming R."/>
            <person name="VanBuren R."/>
            <person name="Wai C.M."/>
            <person name="Tang H."/>
            <person name="Schatz M.C."/>
            <person name="Bowers J.E."/>
            <person name="Lyons E."/>
            <person name="Wang M.L."/>
            <person name="Chen J."/>
            <person name="Biggers E."/>
            <person name="Zhang J."/>
            <person name="Huang L."/>
            <person name="Zhang L."/>
            <person name="Miao W."/>
            <person name="Zhang J."/>
            <person name="Ye Z."/>
            <person name="Miao C."/>
            <person name="Lin Z."/>
            <person name="Wang H."/>
            <person name="Zhou H."/>
            <person name="Yim W.C."/>
            <person name="Priest H.D."/>
            <person name="Zheng C."/>
            <person name="Woodhouse M."/>
            <person name="Edger P.P."/>
            <person name="Guyot R."/>
            <person name="Guo H.B."/>
            <person name="Guo H."/>
            <person name="Zheng G."/>
            <person name="Singh R."/>
            <person name="Sharma A."/>
            <person name="Min X."/>
            <person name="Zheng Y."/>
            <person name="Lee H."/>
            <person name="Gurtowski J."/>
            <person name="Sedlazeck F.J."/>
            <person name="Harkess A."/>
            <person name="McKain M.R."/>
            <person name="Liao Z."/>
            <person name="Fang J."/>
            <person name="Liu J."/>
            <person name="Zhang X."/>
            <person name="Zhang Q."/>
            <person name="Hu W."/>
            <person name="Qin Y."/>
            <person name="Wang K."/>
            <person name="Chen L.Y."/>
            <person name="Shirley N."/>
            <person name="Lin Y.R."/>
            <person name="Liu L.Y."/>
            <person name="Hernandez A.G."/>
            <person name="Wright C.L."/>
            <person name="Bulone V."/>
            <person name="Tuskan G.A."/>
            <person name="Heath K."/>
            <person name="Zee F."/>
            <person name="Moore P.H."/>
            <person name="Sunkar R."/>
            <person name="Leebens-Mack J.H."/>
            <person name="Mockler T."/>
            <person name="Bennetzen J.L."/>
            <person name="Freeling M."/>
            <person name="Sankoff D."/>
            <person name="Paterson A.H."/>
            <person name="Zhu X."/>
            <person name="Yang X."/>
            <person name="Smith J.A."/>
            <person name="Cushman J.C."/>
            <person name="Paull R.E."/>
            <person name="Yu Q."/>
        </authorList>
    </citation>
    <scope>NUCLEOTIDE SEQUENCE [LARGE SCALE GENOMIC DNA]</scope>
    <source>
        <strain evidence="2">cv. F153</strain>
    </source>
</reference>
<dbReference type="InterPro" id="IPR007789">
    <property type="entry name" value="DUF688"/>
</dbReference>
<sequence>MLSMSSENTKLHIKQEDKFYSRLLSKETSVANPSFRVYYGGASGAVPFLWESQPGMPKNAVPATTLPPLTPPPSYYSSTPTRTKSHGPKKSPNLIHAILPKLTLKRSAPTPKPPPTTHLHCSASSSSSSSSSSLSLYGRTRFTSPRSSFSSRGDDEESDDGSPTSTLCFGVRHGSGWGIKGCYSLMFVKNASCRS</sequence>
<dbReference type="GeneID" id="109709353"/>
<dbReference type="RefSeq" id="XP_020087133.1">
    <property type="nucleotide sequence ID" value="XM_020231544.1"/>
</dbReference>
<gene>
    <name evidence="3" type="primary">LOC109709353</name>
</gene>
<protein>
    <submittedName>
        <fullName evidence="3">Uncharacterized protein LOC109709353</fullName>
    </submittedName>
</protein>
<dbReference type="Pfam" id="PF05097">
    <property type="entry name" value="DUF688"/>
    <property type="match status" value="1"/>
</dbReference>
<evidence type="ECO:0000256" key="1">
    <source>
        <dbReference type="SAM" id="MobiDB-lite"/>
    </source>
</evidence>
<accession>A0A6P5F0X9</accession>
<name>A0A6P5F0X9_ANACO</name>
<proteinExistence type="predicted"/>
<dbReference type="Gramene" id="Aco011129.1.mrna1">
    <property type="protein sequence ID" value="Aco011129.1.mrna1.cds1"/>
    <property type="gene ID" value="Aco011129.1.path1"/>
</dbReference>
<dbReference type="PANTHER" id="PTHR33257">
    <property type="entry name" value="OS05G0165500 PROTEIN"/>
    <property type="match status" value="1"/>
</dbReference>
<evidence type="ECO:0000313" key="2">
    <source>
        <dbReference type="Proteomes" id="UP000515123"/>
    </source>
</evidence>
<feature type="region of interest" description="Disordered" evidence="1">
    <location>
        <begin position="52"/>
        <end position="164"/>
    </location>
</feature>
<organism evidence="2 3">
    <name type="scientific">Ananas comosus</name>
    <name type="common">Pineapple</name>
    <name type="synonym">Ananas ananas</name>
    <dbReference type="NCBI Taxonomy" id="4615"/>
    <lineage>
        <taxon>Eukaryota</taxon>
        <taxon>Viridiplantae</taxon>
        <taxon>Streptophyta</taxon>
        <taxon>Embryophyta</taxon>
        <taxon>Tracheophyta</taxon>
        <taxon>Spermatophyta</taxon>
        <taxon>Magnoliopsida</taxon>
        <taxon>Liliopsida</taxon>
        <taxon>Poales</taxon>
        <taxon>Bromeliaceae</taxon>
        <taxon>Bromelioideae</taxon>
        <taxon>Ananas</taxon>
    </lineage>
</organism>
<feature type="compositionally biased region" description="Low complexity" evidence="1">
    <location>
        <begin position="122"/>
        <end position="151"/>
    </location>
</feature>
<dbReference type="OrthoDB" id="691043at2759"/>
<dbReference type="Proteomes" id="UP000515123">
    <property type="component" value="Linkage group 4"/>
</dbReference>
<evidence type="ECO:0000313" key="3">
    <source>
        <dbReference type="RefSeq" id="XP_020087133.1"/>
    </source>
</evidence>
<dbReference type="AlphaFoldDB" id="A0A6P5F0X9"/>
<reference evidence="3" key="2">
    <citation type="submission" date="2025-08" db="UniProtKB">
        <authorList>
            <consortium name="RefSeq"/>
        </authorList>
    </citation>
    <scope>IDENTIFICATION</scope>
    <source>
        <tissue evidence="3">Leaf</tissue>
    </source>
</reference>